<reference evidence="1" key="2">
    <citation type="submission" date="2022-01" db="EMBL/GenBank/DDBJ databases">
        <authorList>
            <person name="Yamashiro T."/>
            <person name="Shiraishi A."/>
            <person name="Satake H."/>
            <person name="Nakayama K."/>
        </authorList>
    </citation>
    <scope>NUCLEOTIDE SEQUENCE</scope>
</reference>
<dbReference type="Proteomes" id="UP001151760">
    <property type="component" value="Unassembled WGS sequence"/>
</dbReference>
<dbReference type="PANTHER" id="PTHR15503:SF45">
    <property type="entry name" value="RNA-DIRECTED DNA POLYMERASE HOMOLOG"/>
    <property type="match status" value="1"/>
</dbReference>
<protein>
    <submittedName>
        <fullName evidence="1">Reverse transcriptase domain-containing protein</fullName>
    </submittedName>
</protein>
<reference evidence="1" key="1">
    <citation type="journal article" date="2022" name="Int. J. Mol. Sci.">
        <title>Draft Genome of Tanacetum Coccineum: Genomic Comparison of Closely Related Tanacetum-Family Plants.</title>
        <authorList>
            <person name="Yamashiro T."/>
            <person name="Shiraishi A."/>
            <person name="Nakayama K."/>
            <person name="Satake H."/>
        </authorList>
    </citation>
    <scope>NUCLEOTIDE SEQUENCE</scope>
</reference>
<gene>
    <name evidence="1" type="ORF">Tco_1132374</name>
</gene>
<dbReference type="Gene3D" id="2.40.70.10">
    <property type="entry name" value="Acid Proteases"/>
    <property type="match status" value="1"/>
</dbReference>
<dbReference type="EMBL" id="BQNB010021777">
    <property type="protein sequence ID" value="GJU09978.1"/>
    <property type="molecule type" value="Genomic_DNA"/>
</dbReference>
<evidence type="ECO:0000313" key="2">
    <source>
        <dbReference type="Proteomes" id="UP001151760"/>
    </source>
</evidence>
<evidence type="ECO:0000313" key="1">
    <source>
        <dbReference type="EMBL" id="GJU09978.1"/>
    </source>
</evidence>
<dbReference type="GO" id="GO:0003964">
    <property type="term" value="F:RNA-directed DNA polymerase activity"/>
    <property type="evidence" value="ECO:0007669"/>
    <property type="project" value="UniProtKB-KW"/>
</dbReference>
<accession>A0ABQ5JES5</accession>
<dbReference type="InterPro" id="IPR021109">
    <property type="entry name" value="Peptidase_aspartic_dom_sf"/>
</dbReference>
<keyword evidence="1" id="KW-0548">Nucleotidyltransferase</keyword>
<keyword evidence="2" id="KW-1185">Reference proteome</keyword>
<sequence length="400" mass="44804">MLSMQNKNTFASTSSRMKSFKRKTNFQDVSSNDINKWKSSSSTRFKTPFETTSFKNQWNIKRNFKSLLIPRELFSNETPVSSPRWNSTSLHRLDTTFNCKDNHGPSDACTTLHQPLKILQKILVSLSRRLNTESIDFSLRGLFVIEKVAVTNNVNNANANGGNGGNSGNGRNGRNNGCSYKTFLACNPRDYNVKGGAVALTRWIEKIESVIENSRCAENQKVKYAASSFINKALTWWNTQDPNVVTSTFSLNDHFAIVLFDLGADFSFTSSKFAPLLNVKPSIVSPGYVIEVANGKKEEVDRIIRDCKLELGNSLFTIDLIPLGHGRGTKTLISTKAEELELSDIPIIRDFIDVFPEDLSGLPLQRQVEFCIDLIPRATPVAKSLYRLAPSEMQELSEQL</sequence>
<name>A0ABQ5JES5_9ASTR</name>
<dbReference type="CDD" id="cd00303">
    <property type="entry name" value="retropepsin_like"/>
    <property type="match status" value="1"/>
</dbReference>
<dbReference type="Pfam" id="PF08284">
    <property type="entry name" value="RVP_2"/>
    <property type="match status" value="1"/>
</dbReference>
<proteinExistence type="predicted"/>
<comment type="caution">
    <text evidence="1">The sequence shown here is derived from an EMBL/GenBank/DDBJ whole genome shotgun (WGS) entry which is preliminary data.</text>
</comment>
<dbReference type="InterPro" id="IPR032567">
    <property type="entry name" value="RTL1-rel"/>
</dbReference>
<organism evidence="1 2">
    <name type="scientific">Tanacetum coccineum</name>
    <dbReference type="NCBI Taxonomy" id="301880"/>
    <lineage>
        <taxon>Eukaryota</taxon>
        <taxon>Viridiplantae</taxon>
        <taxon>Streptophyta</taxon>
        <taxon>Embryophyta</taxon>
        <taxon>Tracheophyta</taxon>
        <taxon>Spermatophyta</taxon>
        <taxon>Magnoliopsida</taxon>
        <taxon>eudicotyledons</taxon>
        <taxon>Gunneridae</taxon>
        <taxon>Pentapetalae</taxon>
        <taxon>asterids</taxon>
        <taxon>campanulids</taxon>
        <taxon>Asterales</taxon>
        <taxon>Asteraceae</taxon>
        <taxon>Asteroideae</taxon>
        <taxon>Anthemideae</taxon>
        <taxon>Anthemidinae</taxon>
        <taxon>Tanacetum</taxon>
    </lineage>
</organism>
<dbReference type="PANTHER" id="PTHR15503">
    <property type="entry name" value="LDOC1 RELATED"/>
    <property type="match status" value="1"/>
</dbReference>
<keyword evidence="1" id="KW-0695">RNA-directed DNA polymerase</keyword>
<keyword evidence="1" id="KW-0808">Transferase</keyword>